<feature type="compositionally biased region" description="Basic and acidic residues" evidence="1">
    <location>
        <begin position="33"/>
        <end position="58"/>
    </location>
</feature>
<reference evidence="3" key="1">
    <citation type="journal article" date="2006" name="Proc. Natl. Acad. Sci. U.S.A.">
        <title>Genome analysis of the smallest free-living eukaryote Ostreococcus tauri unveils many unique features.</title>
        <authorList>
            <person name="Derelle E."/>
            <person name="Ferraz C."/>
            <person name="Rombauts S."/>
            <person name="Rouze P."/>
            <person name="Worden A.Z."/>
            <person name="Robbens S."/>
            <person name="Partensky F."/>
            <person name="Degroeve S."/>
            <person name="Echeynie S."/>
            <person name="Cooke R."/>
            <person name="Saeys Y."/>
            <person name="Wuyts J."/>
            <person name="Jabbari K."/>
            <person name="Bowler C."/>
            <person name="Panaud O."/>
            <person name="Piegu B."/>
            <person name="Ball S.G."/>
            <person name="Ral J.-P."/>
            <person name="Bouget F.-Y."/>
            <person name="Piganeau G."/>
            <person name="De Baets B."/>
            <person name="Picard A."/>
            <person name="Delseny M."/>
            <person name="Demaille J."/>
            <person name="Van de Peer Y."/>
            <person name="Moreau H."/>
        </authorList>
    </citation>
    <scope>NUCLEOTIDE SEQUENCE [LARGE SCALE GENOMIC DNA]</scope>
    <source>
        <strain evidence="3">OTTH 0595 / CCAP 157/2 / RCC745</strain>
    </source>
</reference>
<proteinExistence type="predicted"/>
<dbReference type="Proteomes" id="UP000009170">
    <property type="component" value="Unassembled WGS sequence"/>
</dbReference>
<dbReference type="GeneID" id="34946290"/>
<gene>
    <name evidence="2" type="ORF">OT_ostta12g01510</name>
</gene>
<name>A0A090N4H2_OSTTA</name>
<comment type="caution">
    <text evidence="2">The sequence shown here is derived from an EMBL/GenBank/DDBJ whole genome shotgun (WGS) entry which is preliminary data.</text>
</comment>
<reference evidence="2 3" key="2">
    <citation type="journal article" date="2014" name="BMC Genomics">
        <title>An improved genome of the model marine alga Ostreococcus tauri unfolds by assessing Illumina de novo assemblies.</title>
        <authorList>
            <person name="Blanc-Mathieu R."/>
            <person name="Verhelst B."/>
            <person name="Derelle E."/>
            <person name="Rombauts S."/>
            <person name="Bouget F.Y."/>
            <person name="Carre I."/>
            <person name="Chateau A."/>
            <person name="Eyre-Walker A."/>
            <person name="Grimsley N."/>
            <person name="Moreau H."/>
            <person name="Piegu B."/>
            <person name="Rivals E."/>
            <person name="Schackwitz W."/>
            <person name="Van de Peer Y."/>
            <person name="Piganeau G."/>
        </authorList>
    </citation>
    <scope>NUCLEOTIDE SEQUENCE [LARGE SCALE GENOMIC DNA]</scope>
    <source>
        <strain evidence="3">OTTH 0595 / CCAP 157/2 / RCC745</strain>
    </source>
</reference>
<organism evidence="2 3">
    <name type="scientific">Ostreococcus tauri</name>
    <name type="common">Marine green alga</name>
    <dbReference type="NCBI Taxonomy" id="70448"/>
    <lineage>
        <taxon>Eukaryota</taxon>
        <taxon>Viridiplantae</taxon>
        <taxon>Chlorophyta</taxon>
        <taxon>Mamiellophyceae</taxon>
        <taxon>Mamiellales</taxon>
        <taxon>Bathycoccaceae</taxon>
        <taxon>Ostreococcus</taxon>
    </lineage>
</organism>
<evidence type="ECO:0000256" key="1">
    <source>
        <dbReference type="SAM" id="MobiDB-lite"/>
    </source>
</evidence>
<protein>
    <submittedName>
        <fullName evidence="2">Unnamed product</fullName>
    </submittedName>
</protein>
<dbReference type="InParanoid" id="A0A090N4H2"/>
<dbReference type="KEGG" id="ota:OT_ostta12g01510"/>
<dbReference type="AlphaFoldDB" id="A0A090N4H2"/>
<dbReference type="EMBL" id="CAID01000012">
    <property type="protein sequence ID" value="CEF99863.1"/>
    <property type="molecule type" value="Genomic_DNA"/>
</dbReference>
<keyword evidence="3" id="KW-1185">Reference proteome</keyword>
<feature type="region of interest" description="Disordered" evidence="1">
    <location>
        <begin position="29"/>
        <end position="85"/>
    </location>
</feature>
<evidence type="ECO:0000313" key="2">
    <source>
        <dbReference type="EMBL" id="CEF99863.1"/>
    </source>
</evidence>
<accession>A0A090N4H2</accession>
<sequence>MGGDGDSNHQVSSGDVVIQKVMQILPTLARGRTSMDTRRSQYERVDVHARGGGGERSRSTPRATPGCGRQCVDDDDARGRRATRA</sequence>
<evidence type="ECO:0000313" key="3">
    <source>
        <dbReference type="Proteomes" id="UP000009170"/>
    </source>
</evidence>
<dbReference type="RefSeq" id="XP_022840080.1">
    <property type="nucleotide sequence ID" value="XM_022982859.1"/>
</dbReference>